<feature type="domain" description="FAD-binding" evidence="3">
    <location>
        <begin position="10"/>
        <end position="349"/>
    </location>
</feature>
<dbReference type="GO" id="GO:0071949">
    <property type="term" value="F:FAD binding"/>
    <property type="evidence" value="ECO:0007669"/>
    <property type="project" value="InterPro"/>
</dbReference>
<protein>
    <submittedName>
        <fullName evidence="4">FAD-dependent monooxygenase</fullName>
    </submittedName>
</protein>
<evidence type="ECO:0000256" key="1">
    <source>
        <dbReference type="ARBA" id="ARBA00023002"/>
    </source>
</evidence>
<evidence type="ECO:0000256" key="2">
    <source>
        <dbReference type="ARBA" id="ARBA00023033"/>
    </source>
</evidence>
<dbReference type="EMBL" id="JAJFZV010000010">
    <property type="protein sequence ID" value="MCC3298204.1"/>
    <property type="molecule type" value="Genomic_DNA"/>
</dbReference>
<name>A0A9X1MGK9_9MICC</name>
<dbReference type="SUPFAM" id="SSF51905">
    <property type="entry name" value="FAD/NAD(P)-binding domain"/>
    <property type="match status" value="1"/>
</dbReference>
<evidence type="ECO:0000313" key="5">
    <source>
        <dbReference type="Proteomes" id="UP001139158"/>
    </source>
</evidence>
<dbReference type="InterPro" id="IPR050493">
    <property type="entry name" value="FAD-dep_Monooxygenase_BioMet"/>
</dbReference>
<reference evidence="4" key="1">
    <citation type="submission" date="2021-10" db="EMBL/GenBank/DDBJ databases">
        <title>Novel species in genus Arthrobacter.</title>
        <authorList>
            <person name="Liu Y."/>
        </authorList>
    </citation>
    <scope>NUCLEOTIDE SEQUENCE</scope>
    <source>
        <strain evidence="4">Zg-Y453</strain>
    </source>
</reference>
<dbReference type="InterPro" id="IPR036188">
    <property type="entry name" value="FAD/NAD-bd_sf"/>
</dbReference>
<gene>
    <name evidence="4" type="ORF">LJ757_10340</name>
</gene>
<dbReference type="AlphaFoldDB" id="A0A9X1MGK9"/>
<evidence type="ECO:0000259" key="3">
    <source>
        <dbReference type="Pfam" id="PF01494"/>
    </source>
</evidence>
<keyword evidence="5" id="KW-1185">Reference proteome</keyword>
<comment type="caution">
    <text evidence="4">The sequence shown here is derived from an EMBL/GenBank/DDBJ whole genome shotgun (WGS) entry which is preliminary data.</text>
</comment>
<dbReference type="Proteomes" id="UP001139158">
    <property type="component" value="Unassembled WGS sequence"/>
</dbReference>
<dbReference type="PANTHER" id="PTHR13789">
    <property type="entry name" value="MONOOXYGENASE"/>
    <property type="match status" value="1"/>
</dbReference>
<dbReference type="RefSeq" id="WP_227896082.1">
    <property type="nucleotide sequence ID" value="NZ_CP099466.1"/>
</dbReference>
<dbReference type="GO" id="GO:0004497">
    <property type="term" value="F:monooxygenase activity"/>
    <property type="evidence" value="ECO:0007669"/>
    <property type="project" value="UniProtKB-KW"/>
</dbReference>
<dbReference type="InterPro" id="IPR002938">
    <property type="entry name" value="FAD-bd"/>
</dbReference>
<dbReference type="Pfam" id="PF01494">
    <property type="entry name" value="FAD_binding_3"/>
    <property type="match status" value="1"/>
</dbReference>
<keyword evidence="1" id="KW-0560">Oxidoreductase</keyword>
<organism evidence="4 5">
    <name type="scientific">Arthrobacter caoxuetaonis</name>
    <dbReference type="NCBI Taxonomy" id="2886935"/>
    <lineage>
        <taxon>Bacteria</taxon>
        <taxon>Bacillati</taxon>
        <taxon>Actinomycetota</taxon>
        <taxon>Actinomycetes</taxon>
        <taxon>Micrococcales</taxon>
        <taxon>Micrococcaceae</taxon>
        <taxon>Arthrobacter</taxon>
    </lineage>
</organism>
<dbReference type="PRINTS" id="PR00420">
    <property type="entry name" value="RNGMNOXGNASE"/>
</dbReference>
<evidence type="ECO:0000313" key="4">
    <source>
        <dbReference type="EMBL" id="MCC3298204.1"/>
    </source>
</evidence>
<dbReference type="Gene3D" id="3.50.50.60">
    <property type="entry name" value="FAD/NAD(P)-binding domain"/>
    <property type="match status" value="1"/>
</dbReference>
<keyword evidence="2 4" id="KW-0503">Monooxygenase</keyword>
<accession>A0A9X1MGK9</accession>
<dbReference type="PANTHER" id="PTHR13789:SF309">
    <property type="entry name" value="PUTATIVE (AFU_ORTHOLOGUE AFUA_6G14510)-RELATED"/>
    <property type="match status" value="1"/>
</dbReference>
<sequence length="373" mass="40072">MKTSEIQNLSIAVVGGGYGGAAAAIALRNIGAQNVHVYEQAPALGQVGAGIGLRPITVELFRQWGIFEEIAAVSSPSDYLEILSADGGQVLAQEVWPQLNDFEQPNHTRIIHRGDFIEALLGVLPAEVVHLDHKLTSIEDLGGQAKLTFENGNTVTADVVIGADGIRSLVRKQLFSDQEPVFAGEHAYRAVISLDDAFGLGTEDNNPRFYMGQNGTIAYNLPLPHRGQLSYDITAPSEDGSWAPEITNDYLVSLLEGFDERIVKIARNLDLSQVTSRSVFDIDPVANWHTDSVALLGDAAHAMLHHQGQGANSAIQDAGGLADAFLEAGSVKEALALYQATRKPATDELQRLSRMGWNANAVENAFPEQAAAK</sequence>
<proteinExistence type="predicted"/>